<dbReference type="PANTHER" id="PTHR24028">
    <property type="entry name" value="CADHERIN-87A"/>
    <property type="match status" value="1"/>
</dbReference>
<dbReference type="FunFam" id="2.60.40.60:FF:000033">
    <property type="entry name" value="FAT atypical cadherin 1"/>
    <property type="match status" value="1"/>
</dbReference>
<evidence type="ECO:0000256" key="2">
    <source>
        <dbReference type="ARBA" id="ARBA00022692"/>
    </source>
</evidence>
<dbReference type="GO" id="GO:0005509">
    <property type="term" value="F:calcium ion binding"/>
    <property type="evidence" value="ECO:0007669"/>
    <property type="project" value="UniProtKB-UniRule"/>
</dbReference>
<sequence>MNDNNPEFSQPSYSITVPENSAKNIMLVKIHAFDHDEGENGQVKYSLENSSMFMIDSNSGMVSTSKSLDREFRSVHNLTVRASDRGTPVLSTFVNVIVMVTD</sequence>
<keyword evidence="8" id="KW-0325">Glycoprotein</keyword>
<organism evidence="11 12">
    <name type="scientific">Meganyctiphanes norvegica</name>
    <name type="common">Northern krill</name>
    <name type="synonym">Thysanopoda norvegica</name>
    <dbReference type="NCBI Taxonomy" id="48144"/>
    <lineage>
        <taxon>Eukaryota</taxon>
        <taxon>Metazoa</taxon>
        <taxon>Ecdysozoa</taxon>
        <taxon>Arthropoda</taxon>
        <taxon>Crustacea</taxon>
        <taxon>Multicrustacea</taxon>
        <taxon>Malacostraca</taxon>
        <taxon>Eumalacostraca</taxon>
        <taxon>Eucarida</taxon>
        <taxon>Euphausiacea</taxon>
        <taxon>Euphausiidae</taxon>
        <taxon>Meganyctiphanes</taxon>
    </lineage>
</organism>
<dbReference type="PANTHER" id="PTHR24028:SF328">
    <property type="entry name" value="CADHERIN-3"/>
    <property type="match status" value="1"/>
</dbReference>
<comment type="caution">
    <text evidence="11">The sequence shown here is derived from an EMBL/GenBank/DDBJ whole genome shotgun (WGS) entry which is preliminary data.</text>
</comment>
<dbReference type="Pfam" id="PF00028">
    <property type="entry name" value="Cadherin"/>
    <property type="match status" value="1"/>
</dbReference>
<proteinExistence type="predicted"/>
<dbReference type="AlphaFoldDB" id="A0AAV2QTT8"/>
<dbReference type="Proteomes" id="UP001497623">
    <property type="component" value="Unassembled WGS sequence"/>
</dbReference>
<keyword evidence="5 9" id="KW-0106">Calcium</keyword>
<keyword evidence="6" id="KW-1133">Transmembrane helix</keyword>
<dbReference type="Gene3D" id="2.60.40.60">
    <property type="entry name" value="Cadherins"/>
    <property type="match status" value="1"/>
</dbReference>
<keyword evidence="12" id="KW-1185">Reference proteome</keyword>
<evidence type="ECO:0000256" key="9">
    <source>
        <dbReference type="PROSITE-ProRule" id="PRU00043"/>
    </source>
</evidence>
<dbReference type="InterPro" id="IPR002126">
    <property type="entry name" value="Cadherin-like_dom"/>
</dbReference>
<evidence type="ECO:0000256" key="3">
    <source>
        <dbReference type="ARBA" id="ARBA00022729"/>
    </source>
</evidence>
<feature type="non-terminal residue" evidence="11">
    <location>
        <position position="102"/>
    </location>
</feature>
<evidence type="ECO:0000256" key="4">
    <source>
        <dbReference type="ARBA" id="ARBA00022737"/>
    </source>
</evidence>
<keyword evidence="7" id="KW-0472">Membrane</keyword>
<dbReference type="SMART" id="SM00112">
    <property type="entry name" value="CA"/>
    <property type="match status" value="1"/>
</dbReference>
<dbReference type="InterPro" id="IPR015919">
    <property type="entry name" value="Cadherin-like_sf"/>
</dbReference>
<evidence type="ECO:0000256" key="6">
    <source>
        <dbReference type="ARBA" id="ARBA00022989"/>
    </source>
</evidence>
<dbReference type="PRINTS" id="PR00205">
    <property type="entry name" value="CADHERIN"/>
</dbReference>
<evidence type="ECO:0000313" key="11">
    <source>
        <dbReference type="EMBL" id="CAL4095979.1"/>
    </source>
</evidence>
<dbReference type="EMBL" id="CAXKWB010009750">
    <property type="protein sequence ID" value="CAL4095979.1"/>
    <property type="molecule type" value="Genomic_DNA"/>
</dbReference>
<reference evidence="11 12" key="1">
    <citation type="submission" date="2024-05" db="EMBL/GenBank/DDBJ databases">
        <authorList>
            <person name="Wallberg A."/>
        </authorList>
    </citation>
    <scope>NUCLEOTIDE SEQUENCE [LARGE SCALE GENOMIC DNA]</scope>
</reference>
<evidence type="ECO:0000256" key="8">
    <source>
        <dbReference type="ARBA" id="ARBA00023180"/>
    </source>
</evidence>
<dbReference type="GO" id="GO:0008104">
    <property type="term" value="P:intracellular protein localization"/>
    <property type="evidence" value="ECO:0007669"/>
    <property type="project" value="UniProtKB-ARBA"/>
</dbReference>
<comment type="subcellular location">
    <subcellularLocation>
        <location evidence="1">Membrane</location>
        <topology evidence="1">Single-pass membrane protein</topology>
    </subcellularLocation>
</comment>
<evidence type="ECO:0000259" key="10">
    <source>
        <dbReference type="PROSITE" id="PS50268"/>
    </source>
</evidence>
<dbReference type="GO" id="GO:0007156">
    <property type="term" value="P:homophilic cell adhesion via plasma membrane adhesion molecules"/>
    <property type="evidence" value="ECO:0007669"/>
    <property type="project" value="InterPro"/>
</dbReference>
<dbReference type="PROSITE" id="PS50268">
    <property type="entry name" value="CADHERIN_2"/>
    <property type="match status" value="1"/>
</dbReference>
<evidence type="ECO:0000256" key="5">
    <source>
        <dbReference type="ARBA" id="ARBA00022837"/>
    </source>
</evidence>
<dbReference type="GO" id="GO:0005886">
    <property type="term" value="C:plasma membrane"/>
    <property type="evidence" value="ECO:0007669"/>
    <property type="project" value="TreeGrafter"/>
</dbReference>
<gene>
    <name evidence="11" type="ORF">MNOR_LOCUS15540</name>
</gene>
<evidence type="ECO:0000256" key="7">
    <source>
        <dbReference type="ARBA" id="ARBA00023136"/>
    </source>
</evidence>
<evidence type="ECO:0000256" key="1">
    <source>
        <dbReference type="ARBA" id="ARBA00004167"/>
    </source>
</evidence>
<keyword evidence="3" id="KW-0732">Signal</keyword>
<accession>A0AAV2QTT8</accession>
<dbReference type="CDD" id="cd11304">
    <property type="entry name" value="Cadherin_repeat"/>
    <property type="match status" value="1"/>
</dbReference>
<dbReference type="InterPro" id="IPR050174">
    <property type="entry name" value="Protocadherin/Cadherin-CA"/>
</dbReference>
<keyword evidence="4" id="KW-0677">Repeat</keyword>
<evidence type="ECO:0000313" key="12">
    <source>
        <dbReference type="Proteomes" id="UP001497623"/>
    </source>
</evidence>
<name>A0AAV2QTT8_MEGNR</name>
<keyword evidence="2" id="KW-0812">Transmembrane</keyword>
<feature type="domain" description="Cadherin" evidence="10">
    <location>
        <begin position="9"/>
        <end position="102"/>
    </location>
</feature>
<dbReference type="SUPFAM" id="SSF49313">
    <property type="entry name" value="Cadherin-like"/>
    <property type="match status" value="1"/>
</dbReference>
<protein>
    <recommendedName>
        <fullName evidence="10">Cadherin domain-containing protein</fullName>
    </recommendedName>
</protein>